<dbReference type="Gene3D" id="3.30.950.10">
    <property type="entry name" value="Methyltransferase, Cobalt-precorrin-4 Transmethylase, Domain 2"/>
    <property type="match status" value="1"/>
</dbReference>
<dbReference type="InterPro" id="IPR053910">
    <property type="entry name" value="RsmI_HTH"/>
</dbReference>
<dbReference type="PANTHER" id="PTHR46111:SF1">
    <property type="entry name" value="RIBOSOMAL RNA SMALL SUBUNIT METHYLTRANSFERASE I"/>
    <property type="match status" value="1"/>
</dbReference>
<dbReference type="KEGG" id="pseb:EOK75_12105"/>
<dbReference type="EC" id="2.1.1.198" evidence="6"/>
<feature type="domain" description="RsmI HTH" evidence="9">
    <location>
        <begin position="256"/>
        <end position="299"/>
    </location>
</feature>
<organism evidence="10 11">
    <name type="scientific">Pseudorhodobacter turbinis</name>
    <dbReference type="NCBI Taxonomy" id="2500533"/>
    <lineage>
        <taxon>Bacteria</taxon>
        <taxon>Pseudomonadati</taxon>
        <taxon>Pseudomonadota</taxon>
        <taxon>Alphaproteobacteria</taxon>
        <taxon>Rhodobacterales</taxon>
        <taxon>Paracoccaceae</taxon>
        <taxon>Pseudorhodobacter</taxon>
    </lineage>
</organism>
<evidence type="ECO:0000259" key="9">
    <source>
        <dbReference type="Pfam" id="PF23016"/>
    </source>
</evidence>
<dbReference type="PIRSF" id="PIRSF005917">
    <property type="entry name" value="MTase_YraL"/>
    <property type="match status" value="1"/>
</dbReference>
<evidence type="ECO:0000313" key="10">
    <source>
        <dbReference type="EMBL" id="QCO56411.1"/>
    </source>
</evidence>
<dbReference type="Gene3D" id="3.40.1010.10">
    <property type="entry name" value="Cobalt-precorrin-4 Transmethylase, Domain 1"/>
    <property type="match status" value="1"/>
</dbReference>
<feature type="domain" description="Tetrapyrrole methylase" evidence="8">
    <location>
        <begin position="29"/>
        <end position="231"/>
    </location>
</feature>
<feature type="region of interest" description="Disordered" evidence="7">
    <location>
        <begin position="1"/>
        <end position="20"/>
    </location>
</feature>
<dbReference type="PANTHER" id="PTHR46111">
    <property type="entry name" value="RIBOSOMAL RNA SMALL SUBUNIT METHYLTRANSFERASE I"/>
    <property type="match status" value="1"/>
</dbReference>
<dbReference type="CDD" id="cd11648">
    <property type="entry name" value="RsmI"/>
    <property type="match status" value="1"/>
</dbReference>
<keyword evidence="2 6" id="KW-0698">rRNA processing</keyword>
<name>A0A4P8EGX7_9RHOB</name>
<dbReference type="Pfam" id="PF00590">
    <property type="entry name" value="TP_methylase"/>
    <property type="match status" value="1"/>
</dbReference>
<dbReference type="SUPFAM" id="SSF53790">
    <property type="entry name" value="Tetrapyrrole methylase"/>
    <property type="match status" value="1"/>
</dbReference>
<evidence type="ECO:0000256" key="5">
    <source>
        <dbReference type="ARBA" id="ARBA00022691"/>
    </source>
</evidence>
<protein>
    <recommendedName>
        <fullName evidence="6">Ribosomal RNA small subunit methyltransferase I</fullName>
        <ecNumber evidence="6">2.1.1.198</ecNumber>
    </recommendedName>
    <alternativeName>
        <fullName evidence="6">16S rRNA 2'-O-ribose C1402 methyltransferase</fullName>
    </alternativeName>
    <alternativeName>
        <fullName evidence="6">rRNA (cytidine-2'-O-)-methyltransferase RsmI</fullName>
    </alternativeName>
</protein>
<dbReference type="EMBL" id="CP039964">
    <property type="protein sequence ID" value="QCO56411.1"/>
    <property type="molecule type" value="Genomic_DNA"/>
</dbReference>
<keyword evidence="3 6" id="KW-0489">Methyltransferase</keyword>
<dbReference type="InterPro" id="IPR035996">
    <property type="entry name" value="4pyrrol_Methylase_sf"/>
</dbReference>
<evidence type="ECO:0000313" key="11">
    <source>
        <dbReference type="Proteomes" id="UP000298631"/>
    </source>
</evidence>
<comment type="similarity">
    <text evidence="6">Belongs to the methyltransferase superfamily. RsmI family.</text>
</comment>
<gene>
    <name evidence="6 10" type="primary">rsmI</name>
    <name evidence="10" type="ORF">EOK75_12105</name>
</gene>
<dbReference type="HAMAP" id="MF_01877">
    <property type="entry name" value="16SrRNA_methyltr_I"/>
    <property type="match status" value="1"/>
</dbReference>
<accession>A0A4P8EGX7</accession>
<comment type="function">
    <text evidence="6">Catalyzes the 2'-O-methylation of the ribose of cytidine 1402 (C1402) in 16S rRNA.</text>
</comment>
<dbReference type="Pfam" id="PF23016">
    <property type="entry name" value="RsmI_C"/>
    <property type="match status" value="1"/>
</dbReference>
<evidence type="ECO:0000259" key="8">
    <source>
        <dbReference type="Pfam" id="PF00590"/>
    </source>
</evidence>
<evidence type="ECO:0000256" key="3">
    <source>
        <dbReference type="ARBA" id="ARBA00022603"/>
    </source>
</evidence>
<evidence type="ECO:0000256" key="2">
    <source>
        <dbReference type="ARBA" id="ARBA00022552"/>
    </source>
</evidence>
<keyword evidence="4 6" id="KW-0808">Transferase</keyword>
<evidence type="ECO:0000256" key="1">
    <source>
        <dbReference type="ARBA" id="ARBA00022490"/>
    </source>
</evidence>
<sequence length="304" mass="32588">MDSDSTDVRSAQPGIGAFRPDPRPLAPGLYFVSTPIGAARDITLRGLDILAKADVLAAEDTRTLKHLMEIHGVALGDRHVFAYHDHNGDAMRPKLLRALAEGKSVAYASEAGTPLVADPGFQLGRAAIAEDLPVLAAPGASAVLAALTVSGLPSDRFMFVGFAPAQAGARARMLAELKDTPATLVFYESPKRIHRILSELRDAWGEAREAAVCRELTKRFEEISRGTLGSLAADFEDRAVKGEIVLLVGRAVAEAPDEASVEDRLRQALAEKSVKDAAAEVALEMGLARRDLYQMALRLAKEDE</sequence>
<keyword evidence="5 6" id="KW-0949">S-adenosyl-L-methionine</keyword>
<dbReference type="OrthoDB" id="9809084at2"/>
<dbReference type="NCBIfam" id="TIGR00096">
    <property type="entry name" value="16S rRNA (cytidine(1402)-2'-O)-methyltransferase"/>
    <property type="match status" value="1"/>
</dbReference>
<dbReference type="InterPro" id="IPR000878">
    <property type="entry name" value="4pyrrol_Mease"/>
</dbReference>
<proteinExistence type="inferred from homology"/>
<keyword evidence="1 6" id="KW-0963">Cytoplasm</keyword>
<evidence type="ECO:0000256" key="4">
    <source>
        <dbReference type="ARBA" id="ARBA00022679"/>
    </source>
</evidence>
<dbReference type="GO" id="GO:0070677">
    <property type="term" value="F:rRNA (cytosine-2'-O-)-methyltransferase activity"/>
    <property type="evidence" value="ECO:0007669"/>
    <property type="project" value="UniProtKB-UniRule"/>
</dbReference>
<dbReference type="RefSeq" id="WP_137194193.1">
    <property type="nucleotide sequence ID" value="NZ_CP039964.1"/>
</dbReference>
<dbReference type="InterPro" id="IPR008189">
    <property type="entry name" value="rRNA_ssu_MeTfrase_I"/>
</dbReference>
<evidence type="ECO:0000256" key="6">
    <source>
        <dbReference type="HAMAP-Rule" id="MF_01877"/>
    </source>
</evidence>
<dbReference type="InterPro" id="IPR014776">
    <property type="entry name" value="4pyrrole_Mease_sub2"/>
</dbReference>
<dbReference type="GO" id="GO:0005737">
    <property type="term" value="C:cytoplasm"/>
    <property type="evidence" value="ECO:0007669"/>
    <property type="project" value="UniProtKB-SubCell"/>
</dbReference>
<dbReference type="FunFam" id="3.30.950.10:FF:000002">
    <property type="entry name" value="Ribosomal RNA small subunit methyltransferase I"/>
    <property type="match status" value="1"/>
</dbReference>
<dbReference type="AlphaFoldDB" id="A0A4P8EGX7"/>
<reference evidence="10 11" key="1">
    <citation type="submission" date="2019-05" db="EMBL/GenBank/DDBJ databases">
        <title>Pseudorhodobacter turbinis sp. nov., isolated from the gut of the Korean turban shell.</title>
        <authorList>
            <person name="Jeong Y.-S."/>
            <person name="Kang W.-R."/>
            <person name="Bae J.-W."/>
        </authorList>
    </citation>
    <scope>NUCLEOTIDE SEQUENCE [LARGE SCALE GENOMIC DNA]</scope>
    <source>
        <strain evidence="10 11">S12M18</strain>
    </source>
</reference>
<dbReference type="InterPro" id="IPR014777">
    <property type="entry name" value="4pyrrole_Mease_sub1"/>
</dbReference>
<comment type="catalytic activity">
    <reaction evidence="6">
        <text>cytidine(1402) in 16S rRNA + S-adenosyl-L-methionine = 2'-O-methylcytidine(1402) in 16S rRNA + S-adenosyl-L-homocysteine + H(+)</text>
        <dbReference type="Rhea" id="RHEA:42924"/>
        <dbReference type="Rhea" id="RHEA-COMP:10285"/>
        <dbReference type="Rhea" id="RHEA-COMP:10286"/>
        <dbReference type="ChEBI" id="CHEBI:15378"/>
        <dbReference type="ChEBI" id="CHEBI:57856"/>
        <dbReference type="ChEBI" id="CHEBI:59789"/>
        <dbReference type="ChEBI" id="CHEBI:74495"/>
        <dbReference type="ChEBI" id="CHEBI:82748"/>
        <dbReference type="EC" id="2.1.1.198"/>
    </reaction>
</comment>
<dbReference type="Proteomes" id="UP000298631">
    <property type="component" value="Chromosome"/>
</dbReference>
<keyword evidence="11" id="KW-1185">Reference proteome</keyword>
<comment type="subcellular location">
    <subcellularLocation>
        <location evidence="6">Cytoplasm</location>
    </subcellularLocation>
</comment>
<evidence type="ECO:0000256" key="7">
    <source>
        <dbReference type="SAM" id="MobiDB-lite"/>
    </source>
</evidence>